<sequence length="177" mass="21165">MPKQRFESLLANYCAPTLKQYKYANMFHLPKDDDSIRLLIKHYNQQFNSKGIYFILIEQESQYTIYVYNSKLKDYISSNAVQNFLKSYQYPNTFELCIQELKKRLNTKNFPHEIGVFLGYPLDDVIGFIEHKPYYLVGDWKVYQNVNEAKKQFDVFKQAKEQMLNEIHNGYELSQII</sequence>
<dbReference type="GeneID" id="66578541"/>
<dbReference type="RefSeq" id="WP_003865573.1">
    <property type="nucleotide sequence ID" value="NZ_CABLCL010000096.1"/>
</dbReference>
<accession>A0A395WBP3</accession>
<dbReference type="Pfam" id="PF12672">
    <property type="entry name" value="DUF3793"/>
    <property type="match status" value="1"/>
</dbReference>
<comment type="caution">
    <text evidence="1">The sequence shown here is derived from an EMBL/GenBank/DDBJ whole genome shotgun (WGS) entry which is preliminary data.</text>
</comment>
<dbReference type="EMBL" id="QRYQ01000002">
    <property type="protein sequence ID" value="RGU93742.1"/>
    <property type="molecule type" value="Genomic_DNA"/>
</dbReference>
<reference evidence="3 4" key="1">
    <citation type="submission" date="2018-08" db="EMBL/GenBank/DDBJ databases">
        <title>A genome reference for cultivated species of the human gut microbiota.</title>
        <authorList>
            <person name="Zou Y."/>
            <person name="Xue W."/>
            <person name="Luo G."/>
        </authorList>
    </citation>
    <scope>NUCLEOTIDE SEQUENCE [LARGE SCALE GENOMIC DNA]</scope>
    <source>
        <strain evidence="1 3">AF15-20</strain>
        <strain evidence="2 4">AM42-13AC</strain>
    </source>
</reference>
<gene>
    <name evidence="2" type="ORF">DW907_02890</name>
    <name evidence="1" type="ORF">DWW32_01640</name>
</gene>
<dbReference type="InterPro" id="IPR024523">
    <property type="entry name" value="DUF3793"/>
</dbReference>
<evidence type="ECO:0000313" key="4">
    <source>
        <dbReference type="Proteomes" id="UP000285288"/>
    </source>
</evidence>
<protein>
    <submittedName>
        <fullName evidence="1">DUF3793 family protein</fullName>
    </submittedName>
</protein>
<dbReference type="Proteomes" id="UP000265489">
    <property type="component" value="Unassembled WGS sequence"/>
</dbReference>
<evidence type="ECO:0000313" key="3">
    <source>
        <dbReference type="Proteomes" id="UP000265489"/>
    </source>
</evidence>
<evidence type="ECO:0000313" key="2">
    <source>
        <dbReference type="EMBL" id="RHB08582.1"/>
    </source>
</evidence>
<evidence type="ECO:0000313" key="1">
    <source>
        <dbReference type="EMBL" id="RGU93742.1"/>
    </source>
</evidence>
<dbReference type="AlphaFoldDB" id="A0A395WBP3"/>
<dbReference type="Proteomes" id="UP000285288">
    <property type="component" value="Unassembled WGS sequence"/>
</dbReference>
<proteinExistence type="predicted"/>
<name>A0A395WBP3_9FIRM</name>
<organism evidence="1 3">
    <name type="scientific">Holdemanella biformis</name>
    <dbReference type="NCBI Taxonomy" id="1735"/>
    <lineage>
        <taxon>Bacteria</taxon>
        <taxon>Bacillati</taxon>
        <taxon>Bacillota</taxon>
        <taxon>Erysipelotrichia</taxon>
        <taxon>Erysipelotrichales</taxon>
        <taxon>Erysipelotrichaceae</taxon>
        <taxon>Holdemanella</taxon>
    </lineage>
</organism>
<dbReference type="EMBL" id="QSGD01000006">
    <property type="protein sequence ID" value="RHB08582.1"/>
    <property type="molecule type" value="Genomic_DNA"/>
</dbReference>